<organism evidence="2 3">
    <name type="scientific">Caerostris extrusa</name>
    <name type="common">Bark spider</name>
    <name type="synonym">Caerostris bankana</name>
    <dbReference type="NCBI Taxonomy" id="172846"/>
    <lineage>
        <taxon>Eukaryota</taxon>
        <taxon>Metazoa</taxon>
        <taxon>Ecdysozoa</taxon>
        <taxon>Arthropoda</taxon>
        <taxon>Chelicerata</taxon>
        <taxon>Arachnida</taxon>
        <taxon>Araneae</taxon>
        <taxon>Araneomorphae</taxon>
        <taxon>Entelegynae</taxon>
        <taxon>Araneoidea</taxon>
        <taxon>Araneidae</taxon>
        <taxon>Caerostris</taxon>
    </lineage>
</organism>
<sequence length="168" mass="17900">MARIRIAKATTGAAFVSKKKAVEARIAARESGQEVEDFPDDIFRTAASPPAQVPRENHAENIILQSCCGRRCSKKSYQHHRGTTVSDHEEELNDVQVRLQNRTSPDGGHFHRPSLGNATVATTVSSSGTATVVTLPHPDSDRNPATISPPGTTTSTTSGGGTVRISTL</sequence>
<keyword evidence="3" id="KW-1185">Reference proteome</keyword>
<accession>A0AAV4NUG0</accession>
<evidence type="ECO:0000256" key="1">
    <source>
        <dbReference type="SAM" id="MobiDB-lite"/>
    </source>
</evidence>
<protein>
    <submittedName>
        <fullName evidence="2">Potassium voltage-gated channel protein Shal</fullName>
    </submittedName>
</protein>
<gene>
    <name evidence="2" type="primary">Shal_0</name>
    <name evidence="2" type="ORF">CEXT_337801</name>
</gene>
<reference evidence="2 3" key="1">
    <citation type="submission" date="2021-06" db="EMBL/GenBank/DDBJ databases">
        <title>Caerostris extrusa draft genome.</title>
        <authorList>
            <person name="Kono N."/>
            <person name="Arakawa K."/>
        </authorList>
    </citation>
    <scope>NUCLEOTIDE SEQUENCE [LARGE SCALE GENOMIC DNA]</scope>
</reference>
<evidence type="ECO:0000313" key="2">
    <source>
        <dbReference type="EMBL" id="GIX88411.1"/>
    </source>
</evidence>
<evidence type="ECO:0000313" key="3">
    <source>
        <dbReference type="Proteomes" id="UP001054945"/>
    </source>
</evidence>
<dbReference type="Proteomes" id="UP001054945">
    <property type="component" value="Unassembled WGS sequence"/>
</dbReference>
<name>A0AAV4NUG0_CAEEX</name>
<comment type="caution">
    <text evidence="2">The sequence shown here is derived from an EMBL/GenBank/DDBJ whole genome shotgun (WGS) entry which is preliminary data.</text>
</comment>
<feature type="region of interest" description="Disordered" evidence="1">
    <location>
        <begin position="131"/>
        <end position="168"/>
    </location>
</feature>
<dbReference type="EMBL" id="BPLR01021319">
    <property type="protein sequence ID" value="GIX88411.1"/>
    <property type="molecule type" value="Genomic_DNA"/>
</dbReference>
<dbReference type="AlphaFoldDB" id="A0AAV4NUG0"/>
<proteinExistence type="predicted"/>
<feature type="compositionally biased region" description="Low complexity" evidence="1">
    <location>
        <begin position="146"/>
        <end position="168"/>
    </location>
</feature>